<dbReference type="InterPro" id="IPR003583">
    <property type="entry name" value="Hlx-hairpin-Hlx_DNA-bd_motif"/>
</dbReference>
<feature type="region of interest" description="Flexible linker" evidence="6">
    <location>
        <begin position="137"/>
        <end position="149"/>
    </location>
</feature>
<dbReference type="GO" id="GO:0009378">
    <property type="term" value="F:four-way junction helicase activity"/>
    <property type="evidence" value="ECO:0007669"/>
    <property type="project" value="InterPro"/>
</dbReference>
<evidence type="ECO:0000259" key="7">
    <source>
        <dbReference type="SMART" id="SM00278"/>
    </source>
</evidence>
<dbReference type="GO" id="GO:0006281">
    <property type="term" value="P:DNA repair"/>
    <property type="evidence" value="ECO:0007669"/>
    <property type="project" value="UniProtKB-UniRule"/>
</dbReference>
<dbReference type="SMART" id="SM00278">
    <property type="entry name" value="HhH1"/>
    <property type="match status" value="2"/>
</dbReference>
<keyword evidence="5 6" id="KW-0234">DNA repair</keyword>
<comment type="subcellular location">
    <subcellularLocation>
        <location evidence="6">Cytoplasm</location>
    </subcellularLocation>
</comment>
<dbReference type="GO" id="GO:0005737">
    <property type="term" value="C:cytoplasm"/>
    <property type="evidence" value="ECO:0007669"/>
    <property type="project" value="UniProtKB-SubCell"/>
</dbReference>
<comment type="subunit">
    <text evidence="6">Homotetramer. Forms an RuvA(8)-RuvB(12)-Holliday junction (HJ) complex. HJ DNA is sandwiched between 2 RuvA tetramers; dsDNA enters through RuvA and exits via RuvB. An RuvB hexamer assembles on each DNA strand where it exits the tetramer. Each RuvB hexamer is contacted by two RuvA subunits (via domain III) on 2 adjacent RuvB subunits; this complex drives branch migration. In the full resolvosome a probable DNA-RuvA(4)-RuvB(12)-RuvC(2) complex forms which resolves the HJ.</text>
</comment>
<dbReference type="GO" id="GO:0000400">
    <property type="term" value="F:four-way junction DNA binding"/>
    <property type="evidence" value="ECO:0007669"/>
    <property type="project" value="UniProtKB-UniRule"/>
</dbReference>
<comment type="function">
    <text evidence="6">The RuvA-RuvB-RuvC complex processes Holliday junction (HJ) DNA during genetic recombination and DNA repair, while the RuvA-RuvB complex plays an important role in the rescue of blocked DNA replication forks via replication fork reversal (RFR). RuvA specifically binds to HJ cruciform DNA, conferring on it an open structure. The RuvB hexamer acts as an ATP-dependent pump, pulling dsDNA into and through the RuvAB complex. HJ branch migration allows RuvC to scan DNA until it finds its consensus sequence, where it cleaves and resolves the cruciform DNA.</text>
</comment>
<evidence type="ECO:0000256" key="5">
    <source>
        <dbReference type="ARBA" id="ARBA00023204"/>
    </source>
</evidence>
<dbReference type="InterPro" id="IPR036267">
    <property type="entry name" value="RuvA_C_sf"/>
</dbReference>
<keyword evidence="3 6" id="KW-0238">DNA-binding</keyword>
<gene>
    <name evidence="6" type="primary">ruvA</name>
    <name evidence="8" type="ORF">FC43_GL000010</name>
</gene>
<organism evidence="8 9">
    <name type="scientific">Limosilactobacillus ingluviei DSM 15946</name>
    <dbReference type="NCBI Taxonomy" id="1423760"/>
    <lineage>
        <taxon>Bacteria</taxon>
        <taxon>Bacillati</taxon>
        <taxon>Bacillota</taxon>
        <taxon>Bacilli</taxon>
        <taxon>Lactobacillales</taxon>
        <taxon>Lactobacillaceae</taxon>
        <taxon>Limosilactobacillus</taxon>
    </lineage>
</organism>
<dbReference type="SUPFAM" id="SSF47781">
    <property type="entry name" value="RuvA domain 2-like"/>
    <property type="match status" value="1"/>
</dbReference>
<dbReference type="Pfam" id="PF01330">
    <property type="entry name" value="RuvA_N"/>
    <property type="match status" value="1"/>
</dbReference>
<evidence type="ECO:0000256" key="4">
    <source>
        <dbReference type="ARBA" id="ARBA00023172"/>
    </source>
</evidence>
<reference evidence="8 9" key="1">
    <citation type="journal article" date="2015" name="Genome Announc.">
        <title>Expanding the biotechnology potential of lactobacilli through comparative genomics of 213 strains and associated genera.</title>
        <authorList>
            <person name="Sun Z."/>
            <person name="Harris H.M."/>
            <person name="McCann A."/>
            <person name="Guo C."/>
            <person name="Argimon S."/>
            <person name="Zhang W."/>
            <person name="Yang X."/>
            <person name="Jeffery I.B."/>
            <person name="Cooney J.C."/>
            <person name="Kagawa T.F."/>
            <person name="Liu W."/>
            <person name="Song Y."/>
            <person name="Salvetti E."/>
            <person name="Wrobel A."/>
            <person name="Rasinkangas P."/>
            <person name="Parkhill J."/>
            <person name="Rea M.C."/>
            <person name="O'Sullivan O."/>
            <person name="Ritari J."/>
            <person name="Douillard F.P."/>
            <person name="Paul Ross R."/>
            <person name="Yang R."/>
            <person name="Briner A.E."/>
            <person name="Felis G.E."/>
            <person name="de Vos W.M."/>
            <person name="Barrangou R."/>
            <person name="Klaenhammer T.R."/>
            <person name="Caufield P.W."/>
            <person name="Cui Y."/>
            <person name="Zhang H."/>
            <person name="O'Toole P.W."/>
        </authorList>
    </citation>
    <scope>NUCLEOTIDE SEQUENCE [LARGE SCALE GENOMIC DNA]</scope>
    <source>
        <strain evidence="8 9">DSM 15946</strain>
    </source>
</reference>
<dbReference type="InterPro" id="IPR011114">
    <property type="entry name" value="RuvA_C"/>
</dbReference>
<accession>A0A0R1UFP1</accession>
<evidence type="ECO:0000256" key="3">
    <source>
        <dbReference type="ARBA" id="ARBA00023125"/>
    </source>
</evidence>
<comment type="similarity">
    <text evidence="6">Belongs to the RuvA family.</text>
</comment>
<evidence type="ECO:0000313" key="9">
    <source>
        <dbReference type="Proteomes" id="UP000050816"/>
    </source>
</evidence>
<evidence type="ECO:0000313" key="8">
    <source>
        <dbReference type="EMBL" id="KRL92272.1"/>
    </source>
</evidence>
<feature type="domain" description="Helix-hairpin-helix DNA-binding motif class 1" evidence="7">
    <location>
        <begin position="72"/>
        <end position="91"/>
    </location>
</feature>
<proteinExistence type="inferred from homology"/>
<dbReference type="InterPro" id="IPR013849">
    <property type="entry name" value="DNA_helicase_Holl-junc_RuvA_I"/>
</dbReference>
<dbReference type="GO" id="GO:0005524">
    <property type="term" value="F:ATP binding"/>
    <property type="evidence" value="ECO:0007669"/>
    <property type="project" value="InterPro"/>
</dbReference>
<name>A0A0R1UFP1_9LACO</name>
<dbReference type="Gene3D" id="2.40.50.140">
    <property type="entry name" value="Nucleic acid-binding proteins"/>
    <property type="match status" value="1"/>
</dbReference>
<dbReference type="HAMAP" id="MF_00031">
    <property type="entry name" value="DNA_HJ_migration_RuvA"/>
    <property type="match status" value="1"/>
</dbReference>
<keyword evidence="4 6" id="KW-0233">DNA recombination</keyword>
<feature type="region of interest" description="Domain III" evidence="6">
    <location>
        <begin position="150"/>
        <end position="200"/>
    </location>
</feature>
<dbReference type="SUPFAM" id="SSF46929">
    <property type="entry name" value="DNA helicase RuvA subunit, C-terminal domain"/>
    <property type="match status" value="1"/>
</dbReference>
<comment type="caution">
    <text evidence="6">Lacks conserved residue(s) required for the propagation of feature annotation.</text>
</comment>
<dbReference type="InterPro" id="IPR000085">
    <property type="entry name" value="RuvA"/>
</dbReference>
<dbReference type="NCBIfam" id="TIGR00084">
    <property type="entry name" value="ruvA"/>
    <property type="match status" value="1"/>
</dbReference>
<dbReference type="GO" id="GO:0009379">
    <property type="term" value="C:Holliday junction helicase complex"/>
    <property type="evidence" value="ECO:0007669"/>
    <property type="project" value="InterPro"/>
</dbReference>
<dbReference type="Proteomes" id="UP000050816">
    <property type="component" value="Unassembled WGS sequence"/>
</dbReference>
<dbReference type="InterPro" id="IPR010994">
    <property type="entry name" value="RuvA_2-like"/>
</dbReference>
<dbReference type="Gene3D" id="1.10.150.20">
    <property type="entry name" value="5' to 3' exonuclease, C-terminal subdomain"/>
    <property type="match status" value="1"/>
</dbReference>
<evidence type="ECO:0000256" key="2">
    <source>
        <dbReference type="ARBA" id="ARBA00022763"/>
    </source>
</evidence>
<evidence type="ECO:0000256" key="6">
    <source>
        <dbReference type="HAMAP-Rule" id="MF_00031"/>
    </source>
</evidence>
<dbReference type="SUPFAM" id="SSF50249">
    <property type="entry name" value="Nucleic acid-binding proteins"/>
    <property type="match status" value="1"/>
</dbReference>
<comment type="domain">
    <text evidence="6">Has three domains with a flexible linker between the domains II and III and assumes an 'L' shape. Domain III is highly mobile and contacts RuvB.</text>
</comment>
<keyword evidence="1 6" id="KW-0963">Cytoplasm</keyword>
<dbReference type="Gene3D" id="1.10.8.10">
    <property type="entry name" value="DNA helicase RuvA subunit, C-terminal domain"/>
    <property type="match status" value="1"/>
</dbReference>
<dbReference type="PATRIC" id="fig|1423760.3.peg.11"/>
<dbReference type="GO" id="GO:0006310">
    <property type="term" value="P:DNA recombination"/>
    <property type="evidence" value="ECO:0007669"/>
    <property type="project" value="UniProtKB-UniRule"/>
</dbReference>
<dbReference type="EMBL" id="AZFK01000006">
    <property type="protein sequence ID" value="KRL92272.1"/>
    <property type="molecule type" value="Genomic_DNA"/>
</dbReference>
<feature type="domain" description="Helix-hairpin-helix DNA-binding motif class 1" evidence="7">
    <location>
        <begin position="107"/>
        <end position="126"/>
    </location>
</feature>
<evidence type="ECO:0000256" key="1">
    <source>
        <dbReference type="ARBA" id="ARBA00022490"/>
    </source>
</evidence>
<dbReference type="AlphaFoldDB" id="A0A0R1UFP1"/>
<dbReference type="RefSeq" id="WP_056953569.1">
    <property type="nucleotide sequence ID" value="NZ_AZFK01000006.1"/>
</dbReference>
<dbReference type="Pfam" id="PF14520">
    <property type="entry name" value="HHH_5"/>
    <property type="match status" value="1"/>
</dbReference>
<dbReference type="GO" id="GO:0048476">
    <property type="term" value="C:Holliday junction resolvase complex"/>
    <property type="evidence" value="ECO:0007669"/>
    <property type="project" value="UniProtKB-UniRule"/>
</dbReference>
<dbReference type="InterPro" id="IPR012340">
    <property type="entry name" value="NA-bd_OB-fold"/>
</dbReference>
<comment type="caution">
    <text evidence="8">The sequence shown here is derived from an EMBL/GenBank/DDBJ whole genome shotgun (WGS) entry which is preliminary data.</text>
</comment>
<keyword evidence="2 6" id="KW-0227">DNA damage</keyword>
<protein>
    <recommendedName>
        <fullName evidence="6">Holliday junction branch migration complex subunit RuvA</fullName>
    </recommendedName>
</protein>
<sequence length="200" mass="21901">MYEYLNGQVAMVTPTYIVLDVNGVGYRIAVANPYAYEVDQQTAVRVYVYQAVKEDSLTLFGFSDPNEKQLFEKLLGVSGIGPKSALAILANPDHQALIQAIGDNDVNYLTKFPGIGKKTAARIVVELQDKVDALWPDLTLDFTVKPTSAAQSPALADALAALASLGYAERDIKRVEKQLLKEPDQPTAEYLRAGLRLLNK</sequence>
<dbReference type="Pfam" id="PF07499">
    <property type="entry name" value="RuvA_C"/>
    <property type="match status" value="1"/>
</dbReference>